<evidence type="ECO:0000313" key="8">
    <source>
        <dbReference type="EMBL" id="NMM99833.1"/>
    </source>
</evidence>
<dbReference type="InterPro" id="IPR004477">
    <property type="entry name" value="ComEC_N"/>
</dbReference>
<keyword evidence="2" id="KW-1003">Cell membrane</keyword>
<dbReference type="Proteomes" id="UP000588277">
    <property type="component" value="Unassembled WGS sequence"/>
</dbReference>
<evidence type="ECO:0000256" key="2">
    <source>
        <dbReference type="ARBA" id="ARBA00022475"/>
    </source>
</evidence>
<evidence type="ECO:0000256" key="4">
    <source>
        <dbReference type="ARBA" id="ARBA00022989"/>
    </source>
</evidence>
<comment type="caution">
    <text evidence="8">The sequence shown here is derived from an EMBL/GenBank/DDBJ whole genome shotgun (WGS) entry which is preliminary data.</text>
</comment>
<dbReference type="PANTHER" id="PTHR30619">
    <property type="entry name" value="DNA INTERNALIZATION/COMPETENCE PROTEIN COMEC/REC2"/>
    <property type="match status" value="1"/>
</dbReference>
<feature type="transmembrane region" description="Helical" evidence="6">
    <location>
        <begin position="54"/>
        <end position="72"/>
    </location>
</feature>
<keyword evidence="3 6" id="KW-0812">Transmembrane</keyword>
<proteinExistence type="predicted"/>
<gene>
    <name evidence="8" type="ORF">G1C96_0411</name>
</gene>
<evidence type="ECO:0000259" key="7">
    <source>
        <dbReference type="Pfam" id="PF03772"/>
    </source>
</evidence>
<dbReference type="AlphaFoldDB" id="A0A7Y0F0N6"/>
<dbReference type="PANTHER" id="PTHR30619:SF1">
    <property type="entry name" value="RECOMBINATION PROTEIN 2"/>
    <property type="match status" value="1"/>
</dbReference>
<dbReference type="EMBL" id="JAAIIH010000001">
    <property type="protein sequence ID" value="NMM99833.1"/>
    <property type="molecule type" value="Genomic_DNA"/>
</dbReference>
<dbReference type="InterPro" id="IPR052159">
    <property type="entry name" value="Competence_DNA_uptake"/>
</dbReference>
<keyword evidence="4 6" id="KW-1133">Transmembrane helix</keyword>
<protein>
    <submittedName>
        <fullName evidence="8">Hydrolase</fullName>
    </submittedName>
</protein>
<feature type="transmembrane region" description="Helical" evidence="6">
    <location>
        <begin position="369"/>
        <end position="389"/>
    </location>
</feature>
<sequence>MRQLRGLRARYGERERGSRDWRLLPVAACVWGVTLACPSDPLSVLGGSSAGRPVAIAACAVACLCALAAAGARRLPHAAALATAVLAAALSVQMHATVAAHDIAAWSLGQGTSSVVAVVRIRTPAVTSDRRDADCRTEARLETLLSRGVMASSRAETRVYAEGTACALHQGAAYLVRGTLETPRFGTARSWLTLDVGSPPVEIAAAAPPRRVVHAMQAAFIHVTQRLDDQGQVLVPGLTLGILGSGVADPSMRDDAVEPVDGTYAAQVEEWFRTAGIMHLMAVSGGHFAVIGTLIRRLCALLRLPRPVAAACTASGYAALAAAMMPTDSVMRAMVMGSVGACAFLVGRRGQGMSMLCVTVTAALIVDPALARSLGFALSCAAVLGILWWARPLGESLGAHLPAAVAEPLATTLAAQALTLPLQILLEPELPLLSPVANLLTAPVVTASTLAGLGSLVVCAWAPWLGHPLAWLAGCGTAVMERIAAWCADAPVTALPWFEGPAAAVGLLAAELGAVLLCRLTARALRGIRERCRGAAEPATGDPTFGTPYRPTLLLRTRTWLDEGRRLLSSTEA</sequence>
<evidence type="ECO:0000256" key="1">
    <source>
        <dbReference type="ARBA" id="ARBA00004651"/>
    </source>
</evidence>
<feature type="transmembrane region" description="Helical" evidence="6">
    <location>
        <begin position="304"/>
        <end position="324"/>
    </location>
</feature>
<organism evidence="8 9">
    <name type="scientific">Bifidobacterium moraviense</name>
    <dbReference type="NCBI Taxonomy" id="2675323"/>
    <lineage>
        <taxon>Bacteria</taxon>
        <taxon>Bacillati</taxon>
        <taxon>Actinomycetota</taxon>
        <taxon>Actinomycetes</taxon>
        <taxon>Bifidobacteriales</taxon>
        <taxon>Bifidobacteriaceae</taxon>
        <taxon>Bifidobacterium</taxon>
    </lineage>
</organism>
<feature type="transmembrane region" description="Helical" evidence="6">
    <location>
        <begin position="21"/>
        <end position="42"/>
    </location>
</feature>
<accession>A0A7Y0F0N6</accession>
<comment type="subcellular location">
    <subcellularLocation>
        <location evidence="1">Cell membrane</location>
        <topology evidence="1">Multi-pass membrane protein</topology>
    </subcellularLocation>
</comment>
<evidence type="ECO:0000256" key="6">
    <source>
        <dbReference type="SAM" id="Phobius"/>
    </source>
</evidence>
<evidence type="ECO:0000256" key="3">
    <source>
        <dbReference type="ARBA" id="ARBA00022692"/>
    </source>
</evidence>
<dbReference type="GO" id="GO:0005886">
    <property type="term" value="C:plasma membrane"/>
    <property type="evidence" value="ECO:0007669"/>
    <property type="project" value="UniProtKB-SubCell"/>
</dbReference>
<reference evidence="8 9" key="1">
    <citation type="submission" date="2020-02" db="EMBL/GenBank/DDBJ databases">
        <title>Characterization of phylogenetic diversity of novel bifidobacterial species isolated in Czech ZOOs.</title>
        <authorList>
            <person name="Lugli G.A."/>
            <person name="Vera N.B."/>
            <person name="Ventura M."/>
        </authorList>
    </citation>
    <scope>NUCLEOTIDE SEQUENCE [LARGE SCALE GENOMIC DNA]</scope>
    <source>
        <strain evidence="8 9">DSM 109958</strain>
    </source>
</reference>
<dbReference type="Pfam" id="PF03772">
    <property type="entry name" value="Competence"/>
    <property type="match status" value="1"/>
</dbReference>
<feature type="transmembrane region" description="Helical" evidence="6">
    <location>
        <begin position="330"/>
        <end position="348"/>
    </location>
</feature>
<name>A0A7Y0F0N6_9BIFI</name>
<evidence type="ECO:0000313" key="9">
    <source>
        <dbReference type="Proteomes" id="UP000588277"/>
    </source>
</evidence>
<keyword evidence="8" id="KW-0378">Hydrolase</keyword>
<keyword evidence="5 6" id="KW-0472">Membrane</keyword>
<feature type="transmembrane region" description="Helical" evidence="6">
    <location>
        <begin position="502"/>
        <end position="522"/>
    </location>
</feature>
<feature type="domain" description="ComEC/Rec2-related protein" evidence="7">
    <location>
        <begin position="265"/>
        <end position="518"/>
    </location>
</feature>
<dbReference type="NCBIfam" id="TIGR00360">
    <property type="entry name" value="ComEC_N-term"/>
    <property type="match status" value="1"/>
</dbReference>
<keyword evidence="9" id="KW-1185">Reference proteome</keyword>
<evidence type="ECO:0000256" key="5">
    <source>
        <dbReference type="ARBA" id="ARBA00023136"/>
    </source>
</evidence>
<feature type="transmembrane region" description="Helical" evidence="6">
    <location>
        <begin position="438"/>
        <end position="464"/>
    </location>
</feature>
<dbReference type="GO" id="GO:0016787">
    <property type="term" value="F:hydrolase activity"/>
    <property type="evidence" value="ECO:0007669"/>
    <property type="project" value="UniProtKB-KW"/>
</dbReference>
<dbReference type="RefSeq" id="WP_169274981.1">
    <property type="nucleotide sequence ID" value="NZ_JAAIIH010000001.1"/>
</dbReference>